<proteinExistence type="predicted"/>
<sequence>MPEPFAAPDSDYLATHHRRATAARDDSPHAPSFLPTGSPGSAADETAAAPATTPVVAAAAAAAPTSAPCAPGPAAASAADAGAPITTRPAGDTTAMPPPAAATAAPSAQGCRAAHSPLRPARGIKRRGSDSCIVLMAIAAAHRGSDSARPHSPHSPARKRRSLEAPPAAGAPARHARPSAAPVACAGDCCSANLRGLSGPRDAARPRAASLSPAAGARPAATAPAAAQAPVPRLATAVESPAAHPLLACLAAESRCPAAAAPAMPAPRFAQHMPAAAEPADARPTAPAPAMVLAQAQALAQAHAQAQTHAQAHAPTAYALPPINRYTLRELKIHNILQNPRLRHEVLFEPKLEFRPNSSGQLAEAKQRAAMQYWAGVDYEVRAMAAGPTAMGVATVTMLLTELREIVAEMAEDSTKPEHARHADLLRERIDEDRIRQQLAHGVFDATAVMACLTEAMLLFAQPSRHPAVARLATYLQRGRLARALRGAFDVLEAIKIDTANSSIELYREYMRSTAVAFERSHFNLALRRGTVVLNDTTDWWRCAFDDARAQGRHQLGLDAVFLDAARDLVLDDSQPVPSLFRMDEARIMAIRREAERLAILGMVFLSFSQFLQLAARTAPGAPSAARDFVNARGRLDHERLAAECLLVLPEGCGVQWTESLIAARSSPKPAAAPAPPARGDIGFSQLVADLVVLAERALGRVLAPAETAALERTLLRAARHECPLREIVEERVVAVIGEHTSALAALGGKARGTECEAMPASAAEILRRSMLLFLAPALGALSVKIHAVVSHHWQVYKAYYATVLSSSRATGPSTAGVGDARPAASDSLSAPPSASTVSAA</sequence>
<evidence type="ECO:0000313" key="1">
    <source>
        <dbReference type="EMBL" id="KAJ2770016.1"/>
    </source>
</evidence>
<dbReference type="Proteomes" id="UP001140234">
    <property type="component" value="Unassembled WGS sequence"/>
</dbReference>
<reference evidence="1" key="1">
    <citation type="submission" date="2022-07" db="EMBL/GenBank/DDBJ databases">
        <title>Phylogenomic reconstructions and comparative analyses of Kickxellomycotina fungi.</title>
        <authorList>
            <person name="Reynolds N.K."/>
            <person name="Stajich J.E."/>
            <person name="Barry K."/>
            <person name="Grigoriev I.V."/>
            <person name="Crous P."/>
            <person name="Smith M.E."/>
        </authorList>
    </citation>
    <scope>NUCLEOTIDE SEQUENCE</scope>
    <source>
        <strain evidence="1">CBS 109366</strain>
    </source>
</reference>
<keyword evidence="2" id="KW-1185">Reference proteome</keyword>
<gene>
    <name evidence="1" type="primary">SOK1</name>
    <name evidence="1" type="ORF">IWQ57_002850</name>
</gene>
<dbReference type="EMBL" id="JANBUJ010000816">
    <property type="protein sequence ID" value="KAJ2770016.1"/>
    <property type="molecule type" value="Genomic_DNA"/>
</dbReference>
<comment type="caution">
    <text evidence="1">The sequence shown here is derived from an EMBL/GenBank/DDBJ whole genome shotgun (WGS) entry which is preliminary data.</text>
</comment>
<name>A0ACC1JYN8_9FUNG</name>
<evidence type="ECO:0000313" key="2">
    <source>
        <dbReference type="Proteomes" id="UP001140234"/>
    </source>
</evidence>
<organism evidence="1 2">
    <name type="scientific">Coemansia nantahalensis</name>
    <dbReference type="NCBI Taxonomy" id="2789366"/>
    <lineage>
        <taxon>Eukaryota</taxon>
        <taxon>Fungi</taxon>
        <taxon>Fungi incertae sedis</taxon>
        <taxon>Zoopagomycota</taxon>
        <taxon>Kickxellomycotina</taxon>
        <taxon>Kickxellomycetes</taxon>
        <taxon>Kickxellales</taxon>
        <taxon>Kickxellaceae</taxon>
        <taxon>Coemansia</taxon>
    </lineage>
</organism>
<protein>
    <submittedName>
        <fullName evidence="1">cAMP-mediated signaling protein sok1</fullName>
    </submittedName>
</protein>
<accession>A0ACC1JYN8</accession>